<sequence length="349" mass="38015">MKKILLIPFLLFAALSMTACGSGSDEPFTPEQLEQSENPGGGDDSDDNPDRPVPGGNGRYLVLFASRTNNTERVAQLIQTTLDCGMLEVEPETAYDNDYNSMLERSQEELAAIRQGNYPPVKTSMESFDDYDIVFVGYPIWYGSMATPMQTFLHSHASKLAGKRIALFVTSGSSGISTSVNEARSLCADATIIGRTLLLTSSSLSQMATRVPLWLEEIGANREETESPGETSMKVKISVGNRIITATMEDNAAGRDFLSRLPLEVTLNDYNNTTEKIFYPDPVLTTEGVTRGCAPTPGNITIYAPWGNVAIFCKSRSHSDDLIKIGRIDGDGIEALNIGGDIAVKFERQ</sequence>
<dbReference type="InterPro" id="IPR029000">
    <property type="entry name" value="Cyclophilin-like_dom_sf"/>
</dbReference>
<keyword evidence="2" id="KW-0732">Signal</keyword>
<dbReference type="InterPro" id="IPR029039">
    <property type="entry name" value="Flavoprotein-like_sf"/>
</dbReference>
<dbReference type="Gene3D" id="3.40.50.360">
    <property type="match status" value="1"/>
</dbReference>
<evidence type="ECO:0000313" key="5">
    <source>
        <dbReference type="EMBL" id="CUQ24068.1"/>
    </source>
</evidence>
<dbReference type="PANTHER" id="PTHR39201">
    <property type="entry name" value="EXPORTED PROTEIN-RELATED"/>
    <property type="match status" value="1"/>
</dbReference>
<evidence type="ECO:0000256" key="2">
    <source>
        <dbReference type="SAM" id="SignalP"/>
    </source>
</evidence>
<evidence type="ECO:0000313" key="4">
    <source>
        <dbReference type="EMBL" id="CUQ13967.1"/>
    </source>
</evidence>
<name>A0A174U1D3_9BACE</name>
<dbReference type="PROSITE" id="PS50902">
    <property type="entry name" value="FLAVODOXIN_LIKE"/>
    <property type="match status" value="1"/>
</dbReference>
<evidence type="ECO:0000313" key="6">
    <source>
        <dbReference type="Proteomes" id="UP000095657"/>
    </source>
</evidence>
<evidence type="ECO:0000259" key="3">
    <source>
        <dbReference type="PROSITE" id="PS50902"/>
    </source>
</evidence>
<dbReference type="Proteomes" id="UP000095657">
    <property type="component" value="Unassembled WGS sequence"/>
</dbReference>
<dbReference type="STRING" id="47678.ERS852494_04411"/>
<evidence type="ECO:0000256" key="1">
    <source>
        <dbReference type="SAM" id="MobiDB-lite"/>
    </source>
</evidence>
<evidence type="ECO:0000313" key="7">
    <source>
        <dbReference type="Proteomes" id="UP000095725"/>
    </source>
</evidence>
<dbReference type="InterPro" id="IPR008254">
    <property type="entry name" value="Flavodoxin/NO_synth"/>
</dbReference>
<feature type="chain" id="PRO_5014252693" evidence="2">
    <location>
        <begin position="20"/>
        <end position="349"/>
    </location>
</feature>
<gene>
    <name evidence="5" type="ORF">ERS852494_04411</name>
    <name evidence="4" type="ORF">ERS852558_01939</name>
</gene>
<dbReference type="Gene3D" id="2.40.100.20">
    <property type="match status" value="1"/>
</dbReference>
<organism evidence="4 7">
    <name type="scientific">Bacteroides caccae</name>
    <dbReference type="NCBI Taxonomy" id="47678"/>
    <lineage>
        <taxon>Bacteria</taxon>
        <taxon>Pseudomonadati</taxon>
        <taxon>Bacteroidota</taxon>
        <taxon>Bacteroidia</taxon>
        <taxon>Bacteroidales</taxon>
        <taxon>Bacteroidaceae</taxon>
        <taxon>Bacteroides</taxon>
    </lineage>
</organism>
<proteinExistence type="predicted"/>
<dbReference type="GO" id="GO:0010181">
    <property type="term" value="F:FMN binding"/>
    <property type="evidence" value="ECO:0007669"/>
    <property type="project" value="InterPro"/>
</dbReference>
<protein>
    <submittedName>
        <fullName evidence="4">Flavodoxin</fullName>
    </submittedName>
</protein>
<feature type="signal peptide" evidence="2">
    <location>
        <begin position="1"/>
        <end position="19"/>
    </location>
</feature>
<accession>A0A174U1D3</accession>
<dbReference type="Proteomes" id="UP000095725">
    <property type="component" value="Unassembled WGS sequence"/>
</dbReference>
<dbReference type="PANTHER" id="PTHR39201:SF1">
    <property type="entry name" value="FLAVODOXIN-LIKE DOMAIN-CONTAINING PROTEIN"/>
    <property type="match status" value="1"/>
</dbReference>
<dbReference type="EMBL" id="CZBL01000007">
    <property type="protein sequence ID" value="CUQ13967.1"/>
    <property type="molecule type" value="Genomic_DNA"/>
</dbReference>
<dbReference type="Pfam" id="PF18050">
    <property type="entry name" value="Cyclophil_like2"/>
    <property type="match status" value="1"/>
</dbReference>
<dbReference type="RefSeq" id="WP_055173868.1">
    <property type="nucleotide sequence ID" value="NZ_CP081920.1"/>
</dbReference>
<reference evidence="6 7" key="1">
    <citation type="submission" date="2015-09" db="EMBL/GenBank/DDBJ databases">
        <authorList>
            <consortium name="Pathogen Informatics"/>
        </authorList>
    </citation>
    <scope>NUCLEOTIDE SEQUENCE [LARGE SCALE GENOMIC DNA]</scope>
    <source>
        <strain evidence="5 6">2789STDY5834880</strain>
        <strain evidence="4 7">2789STDY5834946</strain>
    </source>
</reference>
<dbReference type="PROSITE" id="PS51257">
    <property type="entry name" value="PROKAR_LIPOPROTEIN"/>
    <property type="match status" value="1"/>
</dbReference>
<dbReference type="Pfam" id="PF12682">
    <property type="entry name" value="Flavodoxin_4"/>
    <property type="match status" value="1"/>
</dbReference>
<feature type="domain" description="Flavodoxin-like" evidence="3">
    <location>
        <begin position="60"/>
        <end position="219"/>
    </location>
</feature>
<dbReference type="SUPFAM" id="SSF52218">
    <property type="entry name" value="Flavoproteins"/>
    <property type="match status" value="1"/>
</dbReference>
<dbReference type="EMBL" id="CZAI01000020">
    <property type="protein sequence ID" value="CUQ24068.1"/>
    <property type="molecule type" value="Genomic_DNA"/>
</dbReference>
<dbReference type="SUPFAM" id="SSF50891">
    <property type="entry name" value="Cyclophilin-like"/>
    <property type="match status" value="1"/>
</dbReference>
<dbReference type="InterPro" id="IPR041183">
    <property type="entry name" value="Cyclophilin-like"/>
</dbReference>
<feature type="region of interest" description="Disordered" evidence="1">
    <location>
        <begin position="23"/>
        <end position="56"/>
    </location>
</feature>
<dbReference type="AlphaFoldDB" id="A0A174U1D3"/>